<organism evidence="1 2">
    <name type="scientific">Acorus calamus</name>
    <name type="common">Sweet flag</name>
    <dbReference type="NCBI Taxonomy" id="4465"/>
    <lineage>
        <taxon>Eukaryota</taxon>
        <taxon>Viridiplantae</taxon>
        <taxon>Streptophyta</taxon>
        <taxon>Embryophyta</taxon>
        <taxon>Tracheophyta</taxon>
        <taxon>Spermatophyta</taxon>
        <taxon>Magnoliopsida</taxon>
        <taxon>Liliopsida</taxon>
        <taxon>Acoraceae</taxon>
        <taxon>Acorus</taxon>
    </lineage>
</organism>
<dbReference type="Proteomes" id="UP001180020">
    <property type="component" value="Unassembled WGS sequence"/>
</dbReference>
<gene>
    <name evidence="1" type="ORF">QJS10_CPA09g00018</name>
</gene>
<evidence type="ECO:0000313" key="2">
    <source>
        <dbReference type="Proteomes" id="UP001180020"/>
    </source>
</evidence>
<dbReference type="AlphaFoldDB" id="A0AAV9E4Z2"/>
<sequence length="112" mass="12398">MGKVFKYRSAEVSNGAWNVCVSRLPIEVEDDLLNELPLEISKVSIGQGHEDRSSSSAHSSSHCYEEHLFEHCPIARQAWNLLKDALCSLCSVHPGPLGDWKIIETEGGPKPK</sequence>
<protein>
    <submittedName>
        <fullName evidence="1">Uncharacterized protein</fullName>
    </submittedName>
</protein>
<keyword evidence="2" id="KW-1185">Reference proteome</keyword>
<reference evidence="1" key="1">
    <citation type="journal article" date="2023" name="Nat. Commun.">
        <title>Diploid and tetraploid genomes of Acorus and the evolution of monocots.</title>
        <authorList>
            <person name="Ma L."/>
            <person name="Liu K.W."/>
            <person name="Li Z."/>
            <person name="Hsiao Y.Y."/>
            <person name="Qi Y."/>
            <person name="Fu T."/>
            <person name="Tang G.D."/>
            <person name="Zhang D."/>
            <person name="Sun W.H."/>
            <person name="Liu D.K."/>
            <person name="Li Y."/>
            <person name="Chen G.Z."/>
            <person name="Liu X.D."/>
            <person name="Liao X.Y."/>
            <person name="Jiang Y.T."/>
            <person name="Yu X."/>
            <person name="Hao Y."/>
            <person name="Huang J."/>
            <person name="Zhao X.W."/>
            <person name="Ke S."/>
            <person name="Chen Y.Y."/>
            <person name="Wu W.L."/>
            <person name="Hsu J.L."/>
            <person name="Lin Y.F."/>
            <person name="Huang M.D."/>
            <person name="Li C.Y."/>
            <person name="Huang L."/>
            <person name="Wang Z.W."/>
            <person name="Zhao X."/>
            <person name="Zhong W.Y."/>
            <person name="Peng D.H."/>
            <person name="Ahmad S."/>
            <person name="Lan S."/>
            <person name="Zhang J.S."/>
            <person name="Tsai W.C."/>
            <person name="Van de Peer Y."/>
            <person name="Liu Z.J."/>
        </authorList>
    </citation>
    <scope>NUCLEOTIDE SEQUENCE</scope>
    <source>
        <strain evidence="1">CP</strain>
    </source>
</reference>
<comment type="caution">
    <text evidence="1">The sequence shown here is derived from an EMBL/GenBank/DDBJ whole genome shotgun (WGS) entry which is preliminary data.</text>
</comment>
<proteinExistence type="predicted"/>
<accession>A0AAV9E4Z2</accession>
<name>A0AAV9E4Z2_ACOCL</name>
<dbReference type="EMBL" id="JAUJYO010000009">
    <property type="protein sequence ID" value="KAK1308191.1"/>
    <property type="molecule type" value="Genomic_DNA"/>
</dbReference>
<reference evidence="1" key="2">
    <citation type="submission" date="2023-06" db="EMBL/GenBank/DDBJ databases">
        <authorList>
            <person name="Ma L."/>
            <person name="Liu K.-W."/>
            <person name="Li Z."/>
            <person name="Hsiao Y.-Y."/>
            <person name="Qi Y."/>
            <person name="Fu T."/>
            <person name="Tang G."/>
            <person name="Zhang D."/>
            <person name="Sun W.-H."/>
            <person name="Liu D.-K."/>
            <person name="Li Y."/>
            <person name="Chen G.-Z."/>
            <person name="Liu X.-D."/>
            <person name="Liao X.-Y."/>
            <person name="Jiang Y.-T."/>
            <person name="Yu X."/>
            <person name="Hao Y."/>
            <person name="Huang J."/>
            <person name="Zhao X.-W."/>
            <person name="Ke S."/>
            <person name="Chen Y.-Y."/>
            <person name="Wu W.-L."/>
            <person name="Hsu J.-L."/>
            <person name="Lin Y.-F."/>
            <person name="Huang M.-D."/>
            <person name="Li C.-Y."/>
            <person name="Huang L."/>
            <person name="Wang Z.-W."/>
            <person name="Zhao X."/>
            <person name="Zhong W.-Y."/>
            <person name="Peng D.-H."/>
            <person name="Ahmad S."/>
            <person name="Lan S."/>
            <person name="Zhang J.-S."/>
            <person name="Tsai W.-C."/>
            <person name="Van De Peer Y."/>
            <person name="Liu Z.-J."/>
        </authorList>
    </citation>
    <scope>NUCLEOTIDE SEQUENCE</scope>
    <source>
        <strain evidence="1">CP</strain>
        <tissue evidence="1">Leaves</tissue>
    </source>
</reference>
<evidence type="ECO:0000313" key="1">
    <source>
        <dbReference type="EMBL" id="KAK1308191.1"/>
    </source>
</evidence>